<dbReference type="AlphaFoldDB" id="A0A0E3UY60"/>
<dbReference type="Proteomes" id="UP000033109">
    <property type="component" value="Chromosome"/>
</dbReference>
<evidence type="ECO:0000313" key="1">
    <source>
        <dbReference type="EMBL" id="AKD04857.1"/>
    </source>
</evidence>
<keyword evidence="2" id="KW-1185">Reference proteome</keyword>
<dbReference type="OrthoDB" id="9791538at2"/>
<protein>
    <recommendedName>
        <fullName evidence="3">Osmotically inducible protein C</fullName>
    </recommendedName>
</protein>
<proteinExistence type="predicted"/>
<accession>A0A0E3UY60</accession>
<dbReference type="PANTHER" id="PTHR39624:SF2">
    <property type="entry name" value="OSMC-LIKE PROTEIN"/>
    <property type="match status" value="1"/>
</dbReference>
<sequence>MIMSMQEVEGFVKVSTDSSVPLVAKVTAGTDTMIIDESGSEQDVKNGVDPYDYILAALGACTVITLNMYAKLKGWPLERAEVQLRHERVHTDDCQHCEQDTAKLTQVIKKLRLFGDLTAEQRQRLKVIASRCPVQKTLVAGISVETELMDD</sequence>
<dbReference type="HOGENOM" id="CLU_100275_4_0_10"/>
<dbReference type="InterPro" id="IPR036102">
    <property type="entry name" value="OsmC/Ohrsf"/>
</dbReference>
<dbReference type="KEGG" id="pko:PKOR_19320"/>
<name>A0A0E3UY60_9BACT</name>
<dbReference type="PANTHER" id="PTHR39624">
    <property type="entry name" value="PROTEIN INVOLVED IN RIMO-MEDIATED BETA-METHYLTHIOLATION OF RIBOSOMAL PROTEIN S12 YCAO"/>
    <property type="match status" value="1"/>
</dbReference>
<dbReference type="EMBL" id="CP009621">
    <property type="protein sequence ID" value="AKD04857.1"/>
    <property type="molecule type" value="Genomic_DNA"/>
</dbReference>
<dbReference type="InterPro" id="IPR015946">
    <property type="entry name" value="KH_dom-like_a/b"/>
</dbReference>
<dbReference type="PATRIC" id="fig|400092.3.peg.4225"/>
<dbReference type="Gene3D" id="3.30.300.20">
    <property type="match status" value="1"/>
</dbReference>
<dbReference type="SUPFAM" id="SSF82784">
    <property type="entry name" value="OsmC-like"/>
    <property type="match status" value="1"/>
</dbReference>
<reference evidence="1 2" key="1">
    <citation type="journal article" date="2015" name="Sci. Rep.">
        <title>Unraveling adaptation of Pontibacter korlensis to radiation and infertility in desert through complete genome and comparative transcriptomic analysis.</title>
        <authorList>
            <person name="Dai J."/>
            <person name="Dai W."/>
            <person name="Qiu C."/>
            <person name="Yang Z."/>
            <person name="Zhang Y."/>
            <person name="Zhou M."/>
            <person name="Zhang L."/>
            <person name="Fang C."/>
            <person name="Gao Q."/>
            <person name="Yang Q."/>
            <person name="Li X."/>
            <person name="Wang Z."/>
            <person name="Wang Z."/>
            <person name="Jia Z."/>
            <person name="Chen X."/>
        </authorList>
    </citation>
    <scope>NUCLEOTIDE SEQUENCE [LARGE SCALE GENOMIC DNA]</scope>
    <source>
        <strain evidence="1 2">X14-1T</strain>
    </source>
</reference>
<evidence type="ECO:0000313" key="2">
    <source>
        <dbReference type="Proteomes" id="UP000033109"/>
    </source>
</evidence>
<dbReference type="STRING" id="400092.PKOR_19320"/>
<organism evidence="1 2">
    <name type="scientific">Pontibacter korlensis</name>
    <dbReference type="NCBI Taxonomy" id="400092"/>
    <lineage>
        <taxon>Bacteria</taxon>
        <taxon>Pseudomonadati</taxon>
        <taxon>Bacteroidota</taxon>
        <taxon>Cytophagia</taxon>
        <taxon>Cytophagales</taxon>
        <taxon>Hymenobacteraceae</taxon>
        <taxon>Pontibacter</taxon>
    </lineage>
</organism>
<dbReference type="InterPro" id="IPR003718">
    <property type="entry name" value="OsmC/Ohr_fam"/>
</dbReference>
<evidence type="ECO:0008006" key="3">
    <source>
        <dbReference type="Google" id="ProtNLM"/>
    </source>
</evidence>
<dbReference type="Pfam" id="PF02566">
    <property type="entry name" value="OsmC"/>
    <property type="match status" value="1"/>
</dbReference>
<gene>
    <name evidence="1" type="ORF">PKOR_19320</name>
</gene>